<comment type="subcellular location">
    <subcellularLocation>
        <location evidence="2">Membrane</location>
    </subcellularLocation>
</comment>
<evidence type="ECO:0000313" key="14">
    <source>
        <dbReference type="Proteomes" id="UP000190341"/>
    </source>
</evidence>
<accession>A0A1T5JRF7</accession>
<dbReference type="Gene3D" id="3.30.565.10">
    <property type="entry name" value="Histidine kinase-like ATPase, C-terminal domain"/>
    <property type="match status" value="1"/>
</dbReference>
<dbReference type="CDD" id="cd00082">
    <property type="entry name" value="HisKA"/>
    <property type="match status" value="1"/>
</dbReference>
<dbReference type="Pfam" id="PF00512">
    <property type="entry name" value="HisKA"/>
    <property type="match status" value="1"/>
</dbReference>
<evidence type="ECO:0000259" key="12">
    <source>
        <dbReference type="PROSITE" id="PS50885"/>
    </source>
</evidence>
<feature type="domain" description="HAMP" evidence="12">
    <location>
        <begin position="179"/>
        <end position="232"/>
    </location>
</feature>
<dbReference type="PROSITE" id="PS50109">
    <property type="entry name" value="HIS_KIN"/>
    <property type="match status" value="1"/>
</dbReference>
<dbReference type="Pfam" id="PF02518">
    <property type="entry name" value="HATPase_c"/>
    <property type="match status" value="1"/>
</dbReference>
<dbReference type="InterPro" id="IPR005467">
    <property type="entry name" value="His_kinase_dom"/>
</dbReference>
<dbReference type="PANTHER" id="PTHR45436:SF16">
    <property type="entry name" value="HISTIDINE KINASE"/>
    <property type="match status" value="1"/>
</dbReference>
<dbReference type="GO" id="GO:0005886">
    <property type="term" value="C:plasma membrane"/>
    <property type="evidence" value="ECO:0007669"/>
    <property type="project" value="TreeGrafter"/>
</dbReference>
<dbReference type="Gene3D" id="1.10.287.130">
    <property type="match status" value="1"/>
</dbReference>
<proteinExistence type="predicted"/>
<organism evidence="13 14">
    <name type="scientific">Pseudoxanthomonas indica</name>
    <dbReference type="NCBI Taxonomy" id="428993"/>
    <lineage>
        <taxon>Bacteria</taxon>
        <taxon>Pseudomonadati</taxon>
        <taxon>Pseudomonadota</taxon>
        <taxon>Gammaproteobacteria</taxon>
        <taxon>Lysobacterales</taxon>
        <taxon>Lysobacteraceae</taxon>
        <taxon>Pseudoxanthomonas</taxon>
    </lineage>
</organism>
<dbReference type="STRING" id="428993.SAMN06296058_1017"/>
<dbReference type="InterPro" id="IPR003660">
    <property type="entry name" value="HAMP_dom"/>
</dbReference>
<dbReference type="PANTHER" id="PTHR45436">
    <property type="entry name" value="SENSOR HISTIDINE KINASE YKOH"/>
    <property type="match status" value="1"/>
</dbReference>
<dbReference type="InterPro" id="IPR036097">
    <property type="entry name" value="HisK_dim/P_sf"/>
</dbReference>
<feature type="domain" description="Histidine kinase" evidence="11">
    <location>
        <begin position="240"/>
        <end position="443"/>
    </location>
</feature>
<dbReference type="InterPro" id="IPR003594">
    <property type="entry name" value="HATPase_dom"/>
</dbReference>
<keyword evidence="8 10" id="KW-1133">Transmembrane helix</keyword>
<dbReference type="GO" id="GO:0000155">
    <property type="term" value="F:phosphorelay sensor kinase activity"/>
    <property type="evidence" value="ECO:0007669"/>
    <property type="project" value="InterPro"/>
</dbReference>
<feature type="transmembrane region" description="Helical" evidence="10">
    <location>
        <begin position="158"/>
        <end position="178"/>
    </location>
</feature>
<gene>
    <name evidence="13" type="ORF">SAMN06296058_1017</name>
</gene>
<keyword evidence="6 10" id="KW-0812">Transmembrane</keyword>
<reference evidence="13 14" key="1">
    <citation type="submission" date="2017-02" db="EMBL/GenBank/DDBJ databases">
        <authorList>
            <person name="Peterson S.W."/>
        </authorList>
    </citation>
    <scope>NUCLEOTIDE SEQUENCE [LARGE SCALE GENOMIC DNA]</scope>
    <source>
        <strain evidence="13 14">P15</strain>
    </source>
</reference>
<keyword evidence="4" id="KW-0597">Phosphoprotein</keyword>
<dbReference type="Proteomes" id="UP000190341">
    <property type="component" value="Unassembled WGS sequence"/>
</dbReference>
<keyword evidence="5" id="KW-0808">Transferase</keyword>
<name>A0A1T5JRF7_9GAMM</name>
<keyword evidence="7 13" id="KW-0418">Kinase</keyword>
<evidence type="ECO:0000256" key="10">
    <source>
        <dbReference type="SAM" id="Phobius"/>
    </source>
</evidence>
<dbReference type="Gene3D" id="6.10.340.10">
    <property type="match status" value="1"/>
</dbReference>
<dbReference type="CDD" id="cd00075">
    <property type="entry name" value="HATPase"/>
    <property type="match status" value="1"/>
</dbReference>
<keyword evidence="9" id="KW-0902">Two-component regulatory system</keyword>
<evidence type="ECO:0000256" key="6">
    <source>
        <dbReference type="ARBA" id="ARBA00022692"/>
    </source>
</evidence>
<comment type="catalytic activity">
    <reaction evidence="1">
        <text>ATP + protein L-histidine = ADP + protein N-phospho-L-histidine.</text>
        <dbReference type="EC" id="2.7.13.3"/>
    </reaction>
</comment>
<dbReference type="InterPro" id="IPR003661">
    <property type="entry name" value="HisK_dim/P_dom"/>
</dbReference>
<keyword evidence="14" id="KW-1185">Reference proteome</keyword>
<evidence type="ECO:0000256" key="7">
    <source>
        <dbReference type="ARBA" id="ARBA00022777"/>
    </source>
</evidence>
<dbReference type="AlphaFoldDB" id="A0A1T5JRF7"/>
<dbReference type="PROSITE" id="PS50885">
    <property type="entry name" value="HAMP"/>
    <property type="match status" value="1"/>
</dbReference>
<dbReference type="SUPFAM" id="SSF55874">
    <property type="entry name" value="ATPase domain of HSP90 chaperone/DNA topoisomerase II/histidine kinase"/>
    <property type="match status" value="1"/>
</dbReference>
<evidence type="ECO:0000256" key="1">
    <source>
        <dbReference type="ARBA" id="ARBA00000085"/>
    </source>
</evidence>
<dbReference type="SMART" id="SM00388">
    <property type="entry name" value="HisKA"/>
    <property type="match status" value="1"/>
</dbReference>
<evidence type="ECO:0000256" key="9">
    <source>
        <dbReference type="ARBA" id="ARBA00023012"/>
    </source>
</evidence>
<evidence type="ECO:0000256" key="4">
    <source>
        <dbReference type="ARBA" id="ARBA00022553"/>
    </source>
</evidence>
<dbReference type="EMBL" id="FUZV01000001">
    <property type="protein sequence ID" value="SKC53808.1"/>
    <property type="molecule type" value="Genomic_DNA"/>
</dbReference>
<dbReference type="InterPro" id="IPR050428">
    <property type="entry name" value="TCS_sensor_his_kinase"/>
</dbReference>
<dbReference type="SUPFAM" id="SSF47384">
    <property type="entry name" value="Homodimeric domain of signal transducing histidine kinase"/>
    <property type="match status" value="1"/>
</dbReference>
<evidence type="ECO:0000256" key="5">
    <source>
        <dbReference type="ARBA" id="ARBA00022679"/>
    </source>
</evidence>
<protein>
    <recommendedName>
        <fullName evidence="3">histidine kinase</fullName>
        <ecNumber evidence="3">2.7.13.3</ecNumber>
    </recommendedName>
</protein>
<dbReference type="SMART" id="SM00387">
    <property type="entry name" value="HATPase_c"/>
    <property type="match status" value="1"/>
</dbReference>
<dbReference type="EC" id="2.7.13.3" evidence="3"/>
<keyword evidence="10" id="KW-0472">Membrane</keyword>
<sequence length="443" mass="49780">MPTAEPKRPAAVRAAKYRHRLRTRIILSFFLLGTGLTGLFAYLTDMARQRVETQLVEDVMNQNIDEYRRQFYLNPSKNPQIRVQQMRAYVFAPDSERLRGEFPDWIDLPNGNHNVTGTDEDGNAYAYKLAVRKEPDEWFFLAYDMTQTRRGEIQLKRWLYFAVVLFAVLSLIIGWWSASRVMSPVSNLAQRLRAYRGSSDPQPLAAHFPEDEVGELAKALDDYSERLTEVVQRDREFNADVSHELRTPLAIIRGSVELLLSRQGLDEKTRTRILRIQRAEQQCTDLISALLLLSRSERGHGNSDVARVCEQLLDAHRAQLGGKPLTLRIEGECGVKVDAPESALSVALGNLIGNAVKYTQEGEVVVRLLNDAVEVIDSGPGLSQQDATRLFERGYRGTHAGHSQGGGIGLSIVSRLCDLYGWQVGVRPGEERGVVATLSFSKQ</sequence>
<evidence type="ECO:0000313" key="13">
    <source>
        <dbReference type="EMBL" id="SKC53808.1"/>
    </source>
</evidence>
<dbReference type="RefSeq" id="WP_079723364.1">
    <property type="nucleotide sequence ID" value="NZ_BMCL01000002.1"/>
</dbReference>
<evidence type="ECO:0000256" key="8">
    <source>
        <dbReference type="ARBA" id="ARBA00022989"/>
    </source>
</evidence>
<feature type="transmembrane region" description="Helical" evidence="10">
    <location>
        <begin position="25"/>
        <end position="43"/>
    </location>
</feature>
<dbReference type="SMART" id="SM00304">
    <property type="entry name" value="HAMP"/>
    <property type="match status" value="1"/>
</dbReference>
<evidence type="ECO:0000256" key="3">
    <source>
        <dbReference type="ARBA" id="ARBA00012438"/>
    </source>
</evidence>
<dbReference type="OrthoDB" id="9121563at2"/>
<dbReference type="InterPro" id="IPR036890">
    <property type="entry name" value="HATPase_C_sf"/>
</dbReference>
<evidence type="ECO:0000259" key="11">
    <source>
        <dbReference type="PROSITE" id="PS50109"/>
    </source>
</evidence>
<evidence type="ECO:0000256" key="2">
    <source>
        <dbReference type="ARBA" id="ARBA00004370"/>
    </source>
</evidence>